<dbReference type="Pfam" id="PF25973">
    <property type="entry name" value="BSH_CzcB"/>
    <property type="match status" value="1"/>
</dbReference>
<evidence type="ECO:0000313" key="8">
    <source>
        <dbReference type="Proteomes" id="UP000448943"/>
    </source>
</evidence>
<evidence type="ECO:0000256" key="3">
    <source>
        <dbReference type="SAM" id="MobiDB-lite"/>
    </source>
</evidence>
<dbReference type="Gene3D" id="2.40.30.170">
    <property type="match status" value="1"/>
</dbReference>
<organism evidence="7 8">
    <name type="scientific">Chengkuizengella marina</name>
    <dbReference type="NCBI Taxonomy" id="2507566"/>
    <lineage>
        <taxon>Bacteria</taxon>
        <taxon>Bacillati</taxon>
        <taxon>Bacillota</taxon>
        <taxon>Bacilli</taxon>
        <taxon>Bacillales</taxon>
        <taxon>Paenibacillaceae</taxon>
        <taxon>Chengkuizengella</taxon>
    </lineage>
</organism>
<keyword evidence="4" id="KW-0732">Signal</keyword>
<dbReference type="SUPFAM" id="SSF111369">
    <property type="entry name" value="HlyD-like secretion proteins"/>
    <property type="match status" value="2"/>
</dbReference>
<feature type="domain" description="CzcB-like barrel-sandwich hybrid" evidence="5">
    <location>
        <begin position="65"/>
        <end position="275"/>
    </location>
</feature>
<feature type="chain" id="PRO_5038779100" evidence="4">
    <location>
        <begin position="20"/>
        <end position="474"/>
    </location>
</feature>
<evidence type="ECO:0000313" key="7">
    <source>
        <dbReference type="EMBL" id="NBI28380.1"/>
    </source>
</evidence>
<name>A0A6N9Q1Y0_9BACL</name>
<reference evidence="7 8" key="1">
    <citation type="submission" date="2019-01" db="EMBL/GenBank/DDBJ databases">
        <title>Chengkuizengella sp. nov., isolated from deep-sea sediment of East Pacific Ocean.</title>
        <authorList>
            <person name="Yang J."/>
            <person name="Lai Q."/>
            <person name="Shao Z."/>
        </authorList>
    </citation>
    <scope>NUCLEOTIDE SEQUENCE [LARGE SCALE GENOMIC DNA]</scope>
    <source>
        <strain evidence="7 8">YPA3-1-1</strain>
    </source>
</reference>
<dbReference type="Gene3D" id="2.40.420.20">
    <property type="match status" value="1"/>
</dbReference>
<proteinExistence type="inferred from homology"/>
<feature type="region of interest" description="Disordered" evidence="3">
    <location>
        <begin position="427"/>
        <end position="474"/>
    </location>
</feature>
<evidence type="ECO:0000256" key="4">
    <source>
        <dbReference type="SAM" id="SignalP"/>
    </source>
</evidence>
<dbReference type="Gene3D" id="1.10.287.470">
    <property type="entry name" value="Helix hairpin bin"/>
    <property type="match status" value="2"/>
</dbReference>
<dbReference type="InterPro" id="IPR006143">
    <property type="entry name" value="RND_pump_MFP"/>
</dbReference>
<feature type="coiled-coil region" evidence="2">
    <location>
        <begin position="101"/>
        <end position="239"/>
    </location>
</feature>
<dbReference type="InterPro" id="IPR058637">
    <property type="entry name" value="YknX-like_C"/>
</dbReference>
<dbReference type="AlphaFoldDB" id="A0A6N9Q1Y0"/>
<dbReference type="PROSITE" id="PS51257">
    <property type="entry name" value="PROKAR_LIPOPROTEIN"/>
    <property type="match status" value="1"/>
</dbReference>
<keyword evidence="8" id="KW-1185">Reference proteome</keyword>
<evidence type="ECO:0000256" key="1">
    <source>
        <dbReference type="ARBA" id="ARBA00009477"/>
    </source>
</evidence>
<dbReference type="NCBIfam" id="TIGR01730">
    <property type="entry name" value="RND_mfp"/>
    <property type="match status" value="1"/>
</dbReference>
<evidence type="ECO:0000259" key="5">
    <source>
        <dbReference type="Pfam" id="PF25973"/>
    </source>
</evidence>
<dbReference type="Proteomes" id="UP000448943">
    <property type="component" value="Unassembled WGS sequence"/>
</dbReference>
<accession>A0A6N9Q1Y0</accession>
<protein>
    <submittedName>
        <fullName evidence="7">Efflux RND transporter periplasmic adaptor subunit</fullName>
    </submittedName>
</protein>
<keyword evidence="2" id="KW-0175">Coiled coil</keyword>
<dbReference type="InterPro" id="IPR058647">
    <property type="entry name" value="BSH_CzcB-like"/>
</dbReference>
<comment type="caution">
    <text evidence="7">The sequence shown here is derived from an EMBL/GenBank/DDBJ whole genome shotgun (WGS) entry which is preliminary data.</text>
</comment>
<dbReference type="PANTHER" id="PTHR30469">
    <property type="entry name" value="MULTIDRUG RESISTANCE PROTEIN MDTA"/>
    <property type="match status" value="1"/>
</dbReference>
<dbReference type="RefSeq" id="WP_160645171.1">
    <property type="nucleotide sequence ID" value="NZ_SIJB01000013.1"/>
</dbReference>
<dbReference type="GO" id="GO:1990281">
    <property type="term" value="C:efflux pump complex"/>
    <property type="evidence" value="ECO:0007669"/>
    <property type="project" value="TreeGrafter"/>
</dbReference>
<dbReference type="GO" id="GO:0015562">
    <property type="term" value="F:efflux transmembrane transporter activity"/>
    <property type="evidence" value="ECO:0007669"/>
    <property type="project" value="TreeGrafter"/>
</dbReference>
<dbReference type="Gene3D" id="2.40.50.100">
    <property type="match status" value="2"/>
</dbReference>
<dbReference type="Pfam" id="PF25989">
    <property type="entry name" value="YknX_C"/>
    <property type="match status" value="1"/>
</dbReference>
<feature type="domain" description="YknX-like C-terminal permuted SH3-like" evidence="6">
    <location>
        <begin position="360"/>
        <end position="423"/>
    </location>
</feature>
<dbReference type="PANTHER" id="PTHR30469:SF15">
    <property type="entry name" value="HLYD FAMILY OF SECRETION PROTEINS"/>
    <property type="match status" value="1"/>
</dbReference>
<evidence type="ECO:0000259" key="6">
    <source>
        <dbReference type="Pfam" id="PF25989"/>
    </source>
</evidence>
<evidence type="ECO:0000256" key="2">
    <source>
        <dbReference type="SAM" id="Coils"/>
    </source>
</evidence>
<gene>
    <name evidence="7" type="ORF">ERL59_05365</name>
</gene>
<feature type="compositionally biased region" description="Basic and acidic residues" evidence="3">
    <location>
        <begin position="451"/>
        <end position="464"/>
    </location>
</feature>
<sequence>MKKSIVILLALLLVAGCSAGGGAQSGSSDELVNLPKVAVEIETIKNGDIQESKKLIGKIESASEIQVFPDIAGELITLQVNNGDQVEAGQVLAVLDGKNQKDNLQLEQKSYESAKQQLENAKLTRAQAAQRLQDAQTNEEGTSSSDLDIENLTNALEDAKTNRERLERLYEEGAVSLQDLERAKQQETQAQISLEKAQLNTGSNIEQLQLDLEKAEVGVQQSQIALDQAQLRLSQAQQNVNDTTVYAPISGVVEGLDIEVGENVSVQQPLLTVTNVSEFIISTQITAEQKRLVPLGTEVEVHSSMKDGYKAEIIYVAPTRNDIGLFDAELRFIETDNQLTTGEIVQLVFSNTLVVDEVLVPTHAIIQKGNEAYVFVANEGKAVKKDVEILSMQSEWTAVKGDLKAGEELIVNGHKLVSDGMLIMLPGEQQTSNNSSSSEKKPTDDEAVTSSDEKVDEETKKENSDDNVAAGGGN</sequence>
<comment type="similarity">
    <text evidence="1">Belongs to the membrane fusion protein (MFP) (TC 8.A.1) family.</text>
</comment>
<dbReference type="OrthoDB" id="2380376at2"/>
<dbReference type="EMBL" id="SIJB01000013">
    <property type="protein sequence ID" value="NBI28380.1"/>
    <property type="molecule type" value="Genomic_DNA"/>
</dbReference>
<feature type="signal peptide" evidence="4">
    <location>
        <begin position="1"/>
        <end position="19"/>
    </location>
</feature>